<accession>A0A6A6Q723</accession>
<feature type="compositionally biased region" description="Low complexity" evidence="1">
    <location>
        <begin position="1"/>
        <end position="16"/>
    </location>
</feature>
<feature type="compositionally biased region" description="Polar residues" evidence="1">
    <location>
        <begin position="25"/>
        <end position="38"/>
    </location>
</feature>
<feature type="compositionally biased region" description="Polar residues" evidence="1">
    <location>
        <begin position="170"/>
        <end position="179"/>
    </location>
</feature>
<feature type="compositionally biased region" description="Polar residues" evidence="1">
    <location>
        <begin position="432"/>
        <end position="443"/>
    </location>
</feature>
<dbReference type="RefSeq" id="XP_033594674.1">
    <property type="nucleotide sequence ID" value="XM_033730327.1"/>
</dbReference>
<gene>
    <name evidence="2" type="ORF">BDY17DRAFT_23815</name>
</gene>
<sequence>MAMDDASSSPLLRASSRPPPRITYGRQTNRPLSLTATQFRRDTRVTTIDNGEGWHTSDLAATAVPTEDDDSGGSDSEQEPPNAFHTNGRQNAHRASRPRATNGSSRPLRQAISSSPRTPEPVSRRKKRSTRKAKPELKSASVKKTKTGIRTAAPSVRRLPIDELILVASSPKTSSQESFESGYDDRQDPITDHSGTPSARGSPERTTRRPLSTLRNRLKTSTKRKTTLVCDRPQPSAPNWNVAIESRDQRGGDGFERSELVITKRATRSKTPAKRTASFIQGFSALQLGSGPLPDVVFEASTMELDVEAGGYDTGNIGLGDDQYEPNLSPPPDSNQSQKLRDLEMERETERLIRAQLASISAPARPPSESSESEVDSDEGSDVENDDADPGKRDDGNGSASTDETSDQHSPDAFTCPPPYQRPERTDENRHSYSLSFQHNRTPGQLPRKSLGKRKLVEVNEAIVQVSESALTPESYLAVNMRPSDKPTTFQRPHSPLMQYPQRLRSILKNSSLATPSNTHHSGLTKANTRWNSRPEASDESPYFTTATEELRRGSRPRRRSSYFVDQNVQILDSDRIVPETSPSRFEYRPRGRADLVTVR</sequence>
<dbReference type="OrthoDB" id="3880925at2759"/>
<evidence type="ECO:0000256" key="1">
    <source>
        <dbReference type="SAM" id="MobiDB-lite"/>
    </source>
</evidence>
<feature type="compositionally biased region" description="Polar residues" evidence="1">
    <location>
        <begin position="99"/>
        <end position="117"/>
    </location>
</feature>
<organism evidence="2 3">
    <name type="scientific">Neohortaea acidophila</name>
    <dbReference type="NCBI Taxonomy" id="245834"/>
    <lineage>
        <taxon>Eukaryota</taxon>
        <taxon>Fungi</taxon>
        <taxon>Dikarya</taxon>
        <taxon>Ascomycota</taxon>
        <taxon>Pezizomycotina</taxon>
        <taxon>Dothideomycetes</taxon>
        <taxon>Dothideomycetidae</taxon>
        <taxon>Mycosphaerellales</taxon>
        <taxon>Teratosphaeriaceae</taxon>
        <taxon>Neohortaea</taxon>
    </lineage>
</organism>
<evidence type="ECO:0000313" key="2">
    <source>
        <dbReference type="EMBL" id="KAF2488105.1"/>
    </source>
</evidence>
<feature type="compositionally biased region" description="Acidic residues" evidence="1">
    <location>
        <begin position="371"/>
        <end position="388"/>
    </location>
</feature>
<proteinExistence type="predicted"/>
<dbReference type="AlphaFoldDB" id="A0A6A6Q723"/>
<reference evidence="2" key="1">
    <citation type="journal article" date="2020" name="Stud. Mycol.">
        <title>101 Dothideomycetes genomes: a test case for predicting lifestyles and emergence of pathogens.</title>
        <authorList>
            <person name="Haridas S."/>
            <person name="Albert R."/>
            <person name="Binder M."/>
            <person name="Bloem J."/>
            <person name="Labutti K."/>
            <person name="Salamov A."/>
            <person name="Andreopoulos B."/>
            <person name="Baker S."/>
            <person name="Barry K."/>
            <person name="Bills G."/>
            <person name="Bluhm B."/>
            <person name="Cannon C."/>
            <person name="Castanera R."/>
            <person name="Culley D."/>
            <person name="Daum C."/>
            <person name="Ezra D."/>
            <person name="Gonzalez J."/>
            <person name="Henrissat B."/>
            <person name="Kuo A."/>
            <person name="Liang C."/>
            <person name="Lipzen A."/>
            <person name="Lutzoni F."/>
            <person name="Magnuson J."/>
            <person name="Mondo S."/>
            <person name="Nolan M."/>
            <person name="Ohm R."/>
            <person name="Pangilinan J."/>
            <person name="Park H.-J."/>
            <person name="Ramirez L."/>
            <person name="Alfaro M."/>
            <person name="Sun H."/>
            <person name="Tritt A."/>
            <person name="Yoshinaga Y."/>
            <person name="Zwiers L.-H."/>
            <person name="Turgeon B."/>
            <person name="Goodwin S."/>
            <person name="Spatafora J."/>
            <person name="Crous P."/>
            <person name="Grigoriev I."/>
        </authorList>
    </citation>
    <scope>NUCLEOTIDE SEQUENCE</scope>
    <source>
        <strain evidence="2">CBS 113389</strain>
    </source>
</reference>
<dbReference type="Proteomes" id="UP000799767">
    <property type="component" value="Unassembled WGS sequence"/>
</dbReference>
<feature type="region of interest" description="Disordered" evidence="1">
    <location>
        <begin position="357"/>
        <end position="452"/>
    </location>
</feature>
<protein>
    <submittedName>
        <fullName evidence="2">Uncharacterized protein</fullName>
    </submittedName>
</protein>
<dbReference type="EMBL" id="MU001631">
    <property type="protein sequence ID" value="KAF2488105.1"/>
    <property type="molecule type" value="Genomic_DNA"/>
</dbReference>
<feature type="region of interest" description="Disordered" evidence="1">
    <location>
        <begin position="313"/>
        <end position="342"/>
    </location>
</feature>
<feature type="region of interest" description="Disordered" evidence="1">
    <location>
        <begin position="1"/>
        <end position="212"/>
    </location>
</feature>
<name>A0A6A6Q723_9PEZI</name>
<keyword evidence="3" id="KW-1185">Reference proteome</keyword>
<feature type="compositionally biased region" description="Basic and acidic residues" evidence="1">
    <location>
        <begin position="422"/>
        <end position="431"/>
    </location>
</feature>
<feature type="region of interest" description="Disordered" evidence="1">
    <location>
        <begin position="513"/>
        <end position="560"/>
    </location>
</feature>
<feature type="compositionally biased region" description="Acidic residues" evidence="1">
    <location>
        <begin position="66"/>
        <end position="78"/>
    </location>
</feature>
<feature type="compositionally biased region" description="Polar residues" evidence="1">
    <location>
        <begin position="513"/>
        <end position="532"/>
    </location>
</feature>
<dbReference type="GeneID" id="54471329"/>
<evidence type="ECO:0000313" key="3">
    <source>
        <dbReference type="Proteomes" id="UP000799767"/>
    </source>
</evidence>